<dbReference type="AlphaFoldDB" id="A0A4Q9GJA0"/>
<dbReference type="Proteomes" id="UP000291613">
    <property type="component" value="Unassembled WGS sequence"/>
</dbReference>
<accession>A0A4Q9GJA0</accession>
<evidence type="ECO:0000313" key="3">
    <source>
        <dbReference type="EMBL" id="TBN54158.1"/>
    </source>
</evidence>
<gene>
    <name evidence="3" type="ORF">EYR15_04705</name>
</gene>
<feature type="chain" id="PRO_5020377244" evidence="2">
    <location>
        <begin position="23"/>
        <end position="187"/>
    </location>
</feature>
<dbReference type="OrthoDB" id="5856427at2"/>
<organism evidence="3 4">
    <name type="scientific">Hansschlegelia quercus</name>
    <dbReference type="NCBI Taxonomy" id="2528245"/>
    <lineage>
        <taxon>Bacteria</taxon>
        <taxon>Pseudomonadati</taxon>
        <taxon>Pseudomonadota</taxon>
        <taxon>Alphaproteobacteria</taxon>
        <taxon>Hyphomicrobiales</taxon>
        <taxon>Methylopilaceae</taxon>
        <taxon>Hansschlegelia</taxon>
    </lineage>
</organism>
<sequence>MTSTRVMPAMAFVCLLGGPAAAQQGFYLPTPSTSYGQDEFRAADGTSCRSTMDGARHLEVGAFRSDNPNDGGLYVLQGLPGQTKQRNTGVYGRFSISLDAPTQRMDCTALYRLEIERRTLENEMMKQSLNAANNRLDELKGSVAQAPAAPPPVSDGATEATGSIPKRKNRRPKPYNVADELRRLPPP</sequence>
<dbReference type="RefSeq" id="WP_131001751.1">
    <property type="nucleotide sequence ID" value="NZ_JBHSZR010000005.1"/>
</dbReference>
<dbReference type="EMBL" id="SIUB01000002">
    <property type="protein sequence ID" value="TBN54158.1"/>
    <property type="molecule type" value="Genomic_DNA"/>
</dbReference>
<keyword evidence="4" id="KW-1185">Reference proteome</keyword>
<evidence type="ECO:0000256" key="1">
    <source>
        <dbReference type="SAM" id="MobiDB-lite"/>
    </source>
</evidence>
<evidence type="ECO:0000256" key="2">
    <source>
        <dbReference type="SAM" id="SignalP"/>
    </source>
</evidence>
<name>A0A4Q9GJA0_9HYPH</name>
<feature type="signal peptide" evidence="2">
    <location>
        <begin position="1"/>
        <end position="22"/>
    </location>
</feature>
<protein>
    <submittedName>
        <fullName evidence="3">Uncharacterized protein</fullName>
    </submittedName>
</protein>
<evidence type="ECO:0000313" key="4">
    <source>
        <dbReference type="Proteomes" id="UP000291613"/>
    </source>
</evidence>
<keyword evidence="2" id="KW-0732">Signal</keyword>
<feature type="region of interest" description="Disordered" evidence="1">
    <location>
        <begin position="142"/>
        <end position="187"/>
    </location>
</feature>
<proteinExistence type="predicted"/>
<reference evidence="3 4" key="1">
    <citation type="submission" date="2019-02" db="EMBL/GenBank/DDBJ databases">
        <title>Hansschlegelia quercus sp. nov., a novel methylotrophic bacterium from buds of oak (Quercus robur L.).</title>
        <authorList>
            <person name="Agafonova N.V."/>
            <person name="Kaparullina E.N."/>
            <person name="Grouzdev D.S."/>
            <person name="Doronina N.V."/>
        </authorList>
    </citation>
    <scope>NUCLEOTIDE SEQUENCE [LARGE SCALE GENOMIC DNA]</scope>
    <source>
        <strain evidence="3 4">Dub</strain>
    </source>
</reference>
<comment type="caution">
    <text evidence="3">The sequence shown here is derived from an EMBL/GenBank/DDBJ whole genome shotgun (WGS) entry which is preliminary data.</text>
</comment>